<feature type="transmembrane region" description="Helical" evidence="3">
    <location>
        <begin position="38"/>
        <end position="61"/>
    </location>
</feature>
<evidence type="ECO:0000259" key="4">
    <source>
        <dbReference type="Pfam" id="PF01757"/>
    </source>
</evidence>
<proteinExistence type="inferred from homology"/>
<feature type="transmembrane region" description="Helical" evidence="3">
    <location>
        <begin position="198"/>
        <end position="217"/>
    </location>
</feature>
<feature type="domain" description="Acyltransferase 3" evidence="4">
    <location>
        <begin position="7"/>
        <end position="279"/>
    </location>
</feature>
<evidence type="ECO:0000256" key="2">
    <source>
        <dbReference type="ARBA" id="ARBA00007400"/>
    </source>
</evidence>
<comment type="similarity">
    <text evidence="2">Belongs to the acyltransferase 3 family.</text>
</comment>
<feature type="transmembrane region" description="Helical" evidence="3">
    <location>
        <begin position="229"/>
        <end position="249"/>
    </location>
</feature>
<feature type="transmembrane region" description="Helical" evidence="3">
    <location>
        <begin position="155"/>
        <end position="178"/>
    </location>
</feature>
<dbReference type="Proteomes" id="UP001527099">
    <property type="component" value="Unassembled WGS sequence"/>
</dbReference>
<evidence type="ECO:0000313" key="5">
    <source>
        <dbReference type="EMBL" id="MCY9692634.1"/>
    </source>
</evidence>
<keyword evidence="3" id="KW-0812">Transmembrane</keyword>
<feature type="transmembrane region" description="Helical" evidence="3">
    <location>
        <begin position="287"/>
        <end position="304"/>
    </location>
</feature>
<name>A0ABT4G924_9BACL</name>
<comment type="caution">
    <text evidence="5">The sequence shown here is derived from an EMBL/GenBank/DDBJ whole genome shotgun (WGS) entry which is preliminary data.</text>
</comment>
<dbReference type="Pfam" id="PF01757">
    <property type="entry name" value="Acyl_transf_3"/>
    <property type="match status" value="1"/>
</dbReference>
<keyword evidence="3" id="KW-1133">Transmembrane helix</keyword>
<comment type="subcellular location">
    <subcellularLocation>
        <location evidence="1">Membrane</location>
    </subcellularLocation>
</comment>
<gene>
    <name evidence="5" type="ORF">M5X19_06955</name>
</gene>
<sequence length="363" mass="42088">MRRYYPGITMFKLFGCLLVLLFHSMLYKYIGSVSDQQLRFLTLSLGVVVPCFYVVAGFLAYKGWTNASDSGAYIRRNIMRILLMYIPFCLLFIAESIVPELIRGGFTFSNLVLQAKILAVAVVLNGPSVQLWFIPPLLFSLFICYWLYKRRGMRIAVIVAILGFLLSLLISGSFRSILVVSIDGYPPHDSSLFEYMKLFIYRYLGLGFTFVLTGMIIAKYEEKFYQTRVWTLIIPTLILSTVEFFYLFWFTEWSIEYKITVSILPNTILFFYWLIHIKSLAIKTYHNFINLFSVVTFCGHILLMRGNLLLLNWDVTEMKGLQDLVYLTLTFMECLIATIVLYKVLNKRSNTLAMIPNQSVRKS</sequence>
<accession>A0ABT4G924</accession>
<reference evidence="5 6" key="1">
    <citation type="submission" date="2022-05" db="EMBL/GenBank/DDBJ databases">
        <title>Genome Sequencing of Bee-Associated Microbes.</title>
        <authorList>
            <person name="Dunlap C."/>
        </authorList>
    </citation>
    <scope>NUCLEOTIDE SEQUENCE [LARGE SCALE GENOMIC DNA]</scope>
    <source>
        <strain evidence="5 6">NRRL B-14421</strain>
    </source>
</reference>
<evidence type="ECO:0000313" key="6">
    <source>
        <dbReference type="Proteomes" id="UP001527099"/>
    </source>
</evidence>
<organism evidence="5 6">
    <name type="scientific">Paenibacillus alginolyticus</name>
    <dbReference type="NCBI Taxonomy" id="59839"/>
    <lineage>
        <taxon>Bacteria</taxon>
        <taxon>Bacillati</taxon>
        <taxon>Bacillota</taxon>
        <taxon>Bacilli</taxon>
        <taxon>Bacillales</taxon>
        <taxon>Paenibacillaceae</taxon>
        <taxon>Paenibacillus</taxon>
    </lineage>
</organism>
<dbReference type="GO" id="GO:0016746">
    <property type="term" value="F:acyltransferase activity"/>
    <property type="evidence" value="ECO:0007669"/>
    <property type="project" value="UniProtKB-KW"/>
</dbReference>
<protein>
    <submittedName>
        <fullName evidence="5">Acyltransferase</fullName>
    </submittedName>
</protein>
<dbReference type="InterPro" id="IPR002656">
    <property type="entry name" value="Acyl_transf_3_dom"/>
</dbReference>
<keyword evidence="3" id="KW-0472">Membrane</keyword>
<keyword evidence="6" id="KW-1185">Reference proteome</keyword>
<keyword evidence="5" id="KW-0012">Acyltransferase</keyword>
<feature type="transmembrane region" description="Helical" evidence="3">
    <location>
        <begin position="129"/>
        <end position="148"/>
    </location>
</feature>
<dbReference type="RefSeq" id="WP_029196356.1">
    <property type="nucleotide sequence ID" value="NZ_JAMDMW010000019.1"/>
</dbReference>
<evidence type="ECO:0000256" key="1">
    <source>
        <dbReference type="ARBA" id="ARBA00004370"/>
    </source>
</evidence>
<keyword evidence="5" id="KW-0808">Transferase</keyword>
<dbReference type="EMBL" id="JAMDMX010000016">
    <property type="protein sequence ID" value="MCY9692634.1"/>
    <property type="molecule type" value="Genomic_DNA"/>
</dbReference>
<feature type="transmembrane region" description="Helical" evidence="3">
    <location>
        <begin position="255"/>
        <end position="275"/>
    </location>
</feature>
<evidence type="ECO:0000256" key="3">
    <source>
        <dbReference type="SAM" id="Phobius"/>
    </source>
</evidence>
<feature type="transmembrane region" description="Helical" evidence="3">
    <location>
        <begin position="324"/>
        <end position="345"/>
    </location>
</feature>
<feature type="transmembrane region" description="Helical" evidence="3">
    <location>
        <begin position="82"/>
        <end position="102"/>
    </location>
</feature>